<feature type="signal peptide" evidence="2">
    <location>
        <begin position="1"/>
        <end position="19"/>
    </location>
</feature>
<dbReference type="PANTHER" id="PTHR22901">
    <property type="entry name" value="SIALATE O-ACETYLESTERASE"/>
    <property type="match status" value="1"/>
</dbReference>
<dbReference type="GO" id="GO:0001681">
    <property type="term" value="F:sialate O-acetylesterase activity"/>
    <property type="evidence" value="ECO:0007669"/>
    <property type="project" value="InterPro"/>
</dbReference>
<feature type="domain" description="Sialate O-acetylesterase" evidence="3">
    <location>
        <begin position="102"/>
        <end position="203"/>
    </location>
</feature>
<dbReference type="PANTHER" id="PTHR22901:SF0">
    <property type="entry name" value="SIALATE O-ACETYLESTERASE"/>
    <property type="match status" value="1"/>
</dbReference>
<dbReference type="Gene3D" id="3.40.50.1110">
    <property type="entry name" value="SGNH hydrolase"/>
    <property type="match status" value="2"/>
</dbReference>
<keyword evidence="5" id="KW-1185">Reference proteome</keyword>
<dbReference type="Proteomes" id="UP000503278">
    <property type="component" value="Chromosome"/>
</dbReference>
<dbReference type="SUPFAM" id="SSF49785">
    <property type="entry name" value="Galactose-binding domain-like"/>
    <property type="match status" value="1"/>
</dbReference>
<proteinExistence type="predicted"/>
<evidence type="ECO:0000313" key="4">
    <source>
        <dbReference type="EMBL" id="QJD96484.1"/>
    </source>
</evidence>
<keyword evidence="2" id="KW-0732">Signal</keyword>
<organism evidence="4 5">
    <name type="scientific">Mucilaginibacter robiniae</name>
    <dbReference type="NCBI Taxonomy" id="2728022"/>
    <lineage>
        <taxon>Bacteria</taxon>
        <taxon>Pseudomonadati</taxon>
        <taxon>Bacteroidota</taxon>
        <taxon>Sphingobacteriia</taxon>
        <taxon>Sphingobacteriales</taxon>
        <taxon>Sphingobacteriaceae</taxon>
        <taxon>Mucilaginibacter</taxon>
    </lineage>
</organism>
<name>A0A7L5E461_9SPHI</name>
<dbReference type="RefSeq" id="WP_169607854.1">
    <property type="nucleotide sequence ID" value="NZ_CP051682.1"/>
</dbReference>
<sequence length="656" mass="73295">MKNFVGLALTLLVSLAAQATIRLPHLVGNHMVLQRNKPIHIWGWADAGEKVSVSFNNYNYLATANVKGEWGLQLPKMQAGGPYQMVLQGSNKIVLSDILIGDVWVCSGQSNMEFPLSIAKNADEEIRNANYPNIRLYTVNKTIALKPVDDTQGQWLTCNSETVANFSAIGYFFAREIQQKLHVPIGLIHASWGGTVVETWISTEGLAGEPTFAQSATQVAGLDTLSYNTTHRQQYAAWIANFQQQDTGTQNGQAIWAAPELNTADWKPINLPIIWEWTGIDDLWNMDGTVWFRKKITLTKADLQGNAMLSLGVIQNADVTYVNGIEVGRIPEAWGKYRSYAIPTSVLKEGENVIAVKVENYGGDGGFTDPAKNFYLKTASRKIDIAGEWQFKIGYKLTKSDRPAKEFGPNNAPTLLYNGMINPLTRYGIKGVLWYQGESNWFRGHQYRDLFPRLITDWRQKFKQDDFPFLYVQLANYQRKSATPYGSYWAEVREAQDRTLKLKNTGMVTAIDVGDAGNIHPKNKQAVGHRLVLLAEQQVYNLPVKGQEPRLASYQVKGDYILVNIKNAGDGLKANGEPGAFQIAGADQQFHWAQAKIVSKSTIKVYAKEVSAPVAVRYAWEDNPADANIYNSENLPLFPFRTDAWKGLSDNNTVDK</sequence>
<dbReference type="InterPro" id="IPR005181">
    <property type="entry name" value="SASA"/>
</dbReference>
<dbReference type="InterPro" id="IPR039329">
    <property type="entry name" value="SIAE"/>
</dbReference>
<dbReference type="AlphaFoldDB" id="A0A7L5E461"/>
<feature type="domain" description="Sialate O-acetylesterase" evidence="3">
    <location>
        <begin position="415"/>
        <end position="527"/>
    </location>
</feature>
<dbReference type="EMBL" id="CP051682">
    <property type="protein sequence ID" value="QJD96484.1"/>
    <property type="molecule type" value="Genomic_DNA"/>
</dbReference>
<accession>A0A7L5E461</accession>
<protein>
    <submittedName>
        <fullName evidence="4">Sialate O-acetylesterase</fullName>
    </submittedName>
</protein>
<dbReference type="SUPFAM" id="SSF52266">
    <property type="entry name" value="SGNH hydrolase"/>
    <property type="match status" value="1"/>
</dbReference>
<dbReference type="GO" id="GO:0005975">
    <property type="term" value="P:carbohydrate metabolic process"/>
    <property type="evidence" value="ECO:0007669"/>
    <property type="project" value="TreeGrafter"/>
</dbReference>
<dbReference type="InterPro" id="IPR008979">
    <property type="entry name" value="Galactose-bd-like_sf"/>
</dbReference>
<gene>
    <name evidence="4" type="ORF">HH214_11665</name>
</gene>
<reference evidence="4 5" key="1">
    <citation type="submission" date="2020-04" db="EMBL/GenBank/DDBJ databases">
        <title>Genome sequencing of novel species.</title>
        <authorList>
            <person name="Heo J."/>
            <person name="Kim S.-J."/>
            <person name="Kim J.-S."/>
            <person name="Hong S.-B."/>
            <person name="Kwon S.-W."/>
        </authorList>
    </citation>
    <scope>NUCLEOTIDE SEQUENCE [LARGE SCALE GENOMIC DNA]</scope>
    <source>
        <strain evidence="4 5">F39-2</strain>
    </source>
</reference>
<dbReference type="InterPro" id="IPR036514">
    <property type="entry name" value="SGNH_hydro_sf"/>
</dbReference>
<evidence type="ECO:0000313" key="5">
    <source>
        <dbReference type="Proteomes" id="UP000503278"/>
    </source>
</evidence>
<evidence type="ECO:0000259" key="3">
    <source>
        <dbReference type="Pfam" id="PF03629"/>
    </source>
</evidence>
<keyword evidence="1" id="KW-0378">Hydrolase</keyword>
<dbReference type="KEGG" id="mrob:HH214_11665"/>
<feature type="chain" id="PRO_5029501190" evidence="2">
    <location>
        <begin position="20"/>
        <end position="656"/>
    </location>
</feature>
<dbReference type="Pfam" id="PF03629">
    <property type="entry name" value="SASA"/>
    <property type="match status" value="2"/>
</dbReference>
<evidence type="ECO:0000256" key="1">
    <source>
        <dbReference type="ARBA" id="ARBA00022801"/>
    </source>
</evidence>
<evidence type="ECO:0000256" key="2">
    <source>
        <dbReference type="SAM" id="SignalP"/>
    </source>
</evidence>